<dbReference type="GO" id="GO:0008927">
    <property type="term" value="F:mannonate dehydratase activity"/>
    <property type="evidence" value="ECO:0007669"/>
    <property type="project" value="UniProtKB-EC"/>
</dbReference>
<dbReference type="InterPro" id="IPR036237">
    <property type="entry name" value="Xyl_isomerase-like_sf"/>
</dbReference>
<dbReference type="Pfam" id="PF03786">
    <property type="entry name" value="UxuA"/>
    <property type="match status" value="2"/>
</dbReference>
<dbReference type="InterPro" id="IPR004628">
    <property type="entry name" value="Man_deHydtase"/>
</dbReference>
<evidence type="ECO:0000256" key="6">
    <source>
        <dbReference type="ARBA" id="ARBA00007389"/>
    </source>
</evidence>
<dbReference type="EMBL" id="CP001618">
    <property type="protein sequence ID" value="ACQ81961.1"/>
    <property type="molecule type" value="Genomic_DNA"/>
</dbReference>
<evidence type="ECO:0000313" key="12">
    <source>
        <dbReference type="Proteomes" id="UP000007962"/>
    </source>
</evidence>
<dbReference type="eggNOG" id="COG1312">
    <property type="taxonomic scope" value="Bacteria"/>
</dbReference>
<dbReference type="GO" id="GO:0008198">
    <property type="term" value="F:ferrous iron binding"/>
    <property type="evidence" value="ECO:0007669"/>
    <property type="project" value="TreeGrafter"/>
</dbReference>
<organism evidence="11 12">
    <name type="scientific">Beutenbergia cavernae (strain ATCC BAA-8 / DSM 12333 / CCUG 43141 / JCM 11478 / NBRC 16432 / NCIMB 13614 / HKI 0122)</name>
    <dbReference type="NCBI Taxonomy" id="471853"/>
    <lineage>
        <taxon>Bacteria</taxon>
        <taxon>Bacillati</taxon>
        <taxon>Actinomycetota</taxon>
        <taxon>Actinomycetes</taxon>
        <taxon>Micrococcales</taxon>
        <taxon>Beutenbergiaceae</taxon>
        <taxon>Beutenbergia</taxon>
    </lineage>
</organism>
<evidence type="ECO:0000313" key="11">
    <source>
        <dbReference type="EMBL" id="ACQ81961.1"/>
    </source>
</evidence>
<gene>
    <name evidence="11" type="ordered locus">Bcav_3719</name>
</gene>
<evidence type="ECO:0000256" key="5">
    <source>
        <dbReference type="ARBA" id="ARBA00004892"/>
    </source>
</evidence>
<evidence type="ECO:0000256" key="7">
    <source>
        <dbReference type="ARBA" id="ARBA00012927"/>
    </source>
</evidence>
<dbReference type="GO" id="GO:0042840">
    <property type="term" value="P:D-glucuronate catabolic process"/>
    <property type="evidence" value="ECO:0007669"/>
    <property type="project" value="TreeGrafter"/>
</dbReference>
<comment type="catalytic activity">
    <reaction evidence="1">
        <text>D-mannonate = 2-dehydro-3-deoxy-D-gluconate + H2O</text>
        <dbReference type="Rhea" id="RHEA:20097"/>
        <dbReference type="ChEBI" id="CHEBI:15377"/>
        <dbReference type="ChEBI" id="CHEBI:17767"/>
        <dbReference type="ChEBI" id="CHEBI:57990"/>
        <dbReference type="EC" id="4.2.1.8"/>
    </reaction>
</comment>
<evidence type="ECO:0000256" key="4">
    <source>
        <dbReference type="ARBA" id="ARBA00002713"/>
    </source>
</evidence>
<evidence type="ECO:0000256" key="8">
    <source>
        <dbReference type="ARBA" id="ARBA00023004"/>
    </source>
</evidence>
<dbReference type="RefSeq" id="WP_015884198.1">
    <property type="nucleotide sequence ID" value="NC_012669.1"/>
</dbReference>
<comment type="cofactor">
    <cofactor evidence="3">
        <name>Fe(2+)</name>
        <dbReference type="ChEBI" id="CHEBI:29033"/>
    </cofactor>
</comment>
<dbReference type="OrthoDB" id="104997at2"/>
<evidence type="ECO:0000256" key="1">
    <source>
        <dbReference type="ARBA" id="ARBA00001794"/>
    </source>
</evidence>
<keyword evidence="9" id="KW-0464">Manganese</keyword>
<name>C5C3Q2_BEUC1</name>
<keyword evidence="8" id="KW-0408">Iron</keyword>
<accession>C5C3Q2</accession>
<evidence type="ECO:0000256" key="3">
    <source>
        <dbReference type="ARBA" id="ARBA00001954"/>
    </source>
</evidence>
<dbReference type="KEGG" id="bcv:Bcav_3719"/>
<dbReference type="GO" id="GO:0030145">
    <property type="term" value="F:manganese ion binding"/>
    <property type="evidence" value="ECO:0007669"/>
    <property type="project" value="TreeGrafter"/>
</dbReference>
<dbReference type="Proteomes" id="UP000007962">
    <property type="component" value="Chromosome"/>
</dbReference>
<dbReference type="PANTHER" id="PTHR30387">
    <property type="entry name" value="MANNONATE DEHYDRATASE"/>
    <property type="match status" value="1"/>
</dbReference>
<protein>
    <recommendedName>
        <fullName evidence="7">mannonate dehydratase</fullName>
        <ecNumber evidence="7">4.2.1.8</ecNumber>
    </recommendedName>
</protein>
<evidence type="ECO:0000256" key="9">
    <source>
        <dbReference type="ARBA" id="ARBA00023211"/>
    </source>
</evidence>
<comment type="similarity">
    <text evidence="6">Belongs to the mannonate dehydratase family.</text>
</comment>
<proteinExistence type="inferred from homology"/>
<evidence type="ECO:0000256" key="2">
    <source>
        <dbReference type="ARBA" id="ARBA00001936"/>
    </source>
</evidence>
<dbReference type="HOGENOM" id="CLU_058621_0_0_11"/>
<reference evidence="11 12" key="1">
    <citation type="journal article" date="2009" name="Stand. Genomic Sci.">
        <title>Complete genome sequence of Beutenbergia cavernae type strain (HKI 0122).</title>
        <authorList>
            <person name="Land M."/>
            <person name="Pukall R."/>
            <person name="Abt B."/>
            <person name="Goker M."/>
            <person name="Rohde M."/>
            <person name="Glavina Del Rio T."/>
            <person name="Tice H."/>
            <person name="Copeland A."/>
            <person name="Cheng J.F."/>
            <person name="Lucas S."/>
            <person name="Chen F."/>
            <person name="Nolan M."/>
            <person name="Bruce D."/>
            <person name="Goodwin L."/>
            <person name="Pitluck S."/>
            <person name="Ivanova N."/>
            <person name="Mavromatis K."/>
            <person name="Ovchinnikova G."/>
            <person name="Pati A."/>
            <person name="Chen A."/>
            <person name="Palaniappan K."/>
            <person name="Hauser L."/>
            <person name="Chang Y.J."/>
            <person name="Jefferies C.C."/>
            <person name="Saunders E."/>
            <person name="Brettin T."/>
            <person name="Detter J.C."/>
            <person name="Han C."/>
            <person name="Chain P."/>
            <person name="Bristow J."/>
            <person name="Eisen J.A."/>
            <person name="Markowitz V."/>
            <person name="Hugenholtz P."/>
            <person name="Kyrpides N.C."/>
            <person name="Klenk H.P."/>
            <person name="Lapidus A."/>
        </authorList>
    </citation>
    <scope>NUCLEOTIDE SEQUENCE [LARGE SCALE GENOMIC DNA]</scope>
    <source>
        <strain evidence="12">ATCC BAA-8 / DSM 12333 / NBRC 16432</strain>
    </source>
</reference>
<keyword evidence="10 11" id="KW-0456">Lyase</keyword>
<dbReference type="STRING" id="471853.Bcav_3719"/>
<dbReference type="PIRSF" id="PIRSF016049">
    <property type="entry name" value="Man_dehyd"/>
    <property type="match status" value="1"/>
</dbReference>
<evidence type="ECO:0000256" key="10">
    <source>
        <dbReference type="ARBA" id="ARBA00023239"/>
    </source>
</evidence>
<dbReference type="AlphaFoldDB" id="C5C3Q2"/>
<comment type="function">
    <text evidence="4">Catalyzes the dehydration of D-mannonate.</text>
</comment>
<dbReference type="UniPathway" id="UPA00246"/>
<comment type="cofactor">
    <cofactor evidence="2">
        <name>Mn(2+)</name>
        <dbReference type="ChEBI" id="CHEBI:29035"/>
    </cofactor>
</comment>
<dbReference type="EC" id="4.2.1.8" evidence="7"/>
<dbReference type="SUPFAM" id="SSF51658">
    <property type="entry name" value="Xylose isomerase-like"/>
    <property type="match status" value="1"/>
</dbReference>
<comment type="pathway">
    <text evidence="5">Carbohydrate metabolism; pentose and glucuronate interconversion.</text>
</comment>
<sequence length="353" mass="38184">MFQLSEFLSPRPEPWWPLLRQVGVEHVVAVMRGAEQEQRMYAAVGGAAGTTSWAVGEEPWTEASLRADMELFATHGFTVAAIEDTAPMDAVRLGLPGRDEQIEHILTQVRAMGRLGIPVLCYNWMAFSSWARTRSAVPTRGGALVTGFRLSDTADLPPLTDPAGVTPDVLWDALAYFLDAVLPDAEEAGVRLALHPDDPPLPALRGVPRIISSLDAYRRLLRTSSSPSNAITFCQGNFALMTDDVPAAIRELGGSDAIAFVHFRDLRGRADDFVEAFHDDGQTDMGACLRAYRDVGFSGPLRPDHVPTLEGESNDRPGYGVLGRLFATGYIRGLQHAIYGRPGASPLAGTSTG</sequence>
<dbReference type="Gene3D" id="3.20.20.150">
    <property type="entry name" value="Divalent-metal-dependent TIM barrel enzymes"/>
    <property type="match status" value="1"/>
</dbReference>
<keyword evidence="12" id="KW-1185">Reference proteome</keyword>
<dbReference type="PANTHER" id="PTHR30387:SF2">
    <property type="entry name" value="MANNONATE DEHYDRATASE"/>
    <property type="match status" value="1"/>
</dbReference>